<dbReference type="Gene3D" id="3.40.50.1580">
    <property type="entry name" value="Nucleoside phosphorylase domain"/>
    <property type="match status" value="1"/>
</dbReference>
<comment type="caution">
    <text evidence="2">The sequence shown here is derived from an EMBL/GenBank/DDBJ whole genome shotgun (WGS) entry which is preliminary data.</text>
</comment>
<protein>
    <recommendedName>
        <fullName evidence="1">Nucleoside phosphorylase domain-containing protein</fullName>
    </recommendedName>
</protein>
<organism evidence="2 3">
    <name type="scientific">Aspergillus lentulus</name>
    <dbReference type="NCBI Taxonomy" id="293939"/>
    <lineage>
        <taxon>Eukaryota</taxon>
        <taxon>Fungi</taxon>
        <taxon>Dikarya</taxon>
        <taxon>Ascomycota</taxon>
        <taxon>Pezizomycotina</taxon>
        <taxon>Eurotiomycetes</taxon>
        <taxon>Eurotiomycetidae</taxon>
        <taxon>Eurotiales</taxon>
        <taxon>Aspergillaceae</taxon>
        <taxon>Aspergillus</taxon>
        <taxon>Aspergillus subgen. Fumigati</taxon>
    </lineage>
</organism>
<dbReference type="InterPro" id="IPR000845">
    <property type="entry name" value="Nucleoside_phosphorylase_d"/>
</dbReference>
<dbReference type="EMBL" id="BCLY01000004">
    <property type="protein sequence ID" value="GAQ04108.1"/>
    <property type="molecule type" value="Genomic_DNA"/>
</dbReference>
<reference evidence="2 3" key="1">
    <citation type="submission" date="2015-11" db="EMBL/GenBank/DDBJ databases">
        <title>Aspergillus lentulus strain IFM 54703T.</title>
        <authorList>
            <person name="Kusuya Y."/>
            <person name="Sakai K."/>
            <person name="Kamei K."/>
            <person name="Takahashi H."/>
            <person name="Yaguchi T."/>
        </authorList>
    </citation>
    <scope>NUCLEOTIDE SEQUENCE [LARGE SCALE GENOMIC DNA]</scope>
    <source>
        <strain evidence="2 3">IFM 54703</strain>
    </source>
</reference>
<evidence type="ECO:0000259" key="1">
    <source>
        <dbReference type="Pfam" id="PF01048"/>
    </source>
</evidence>
<dbReference type="GO" id="GO:0003824">
    <property type="term" value="F:catalytic activity"/>
    <property type="evidence" value="ECO:0007669"/>
    <property type="project" value="InterPro"/>
</dbReference>
<evidence type="ECO:0000313" key="3">
    <source>
        <dbReference type="Proteomes" id="UP000051487"/>
    </source>
</evidence>
<dbReference type="PANTHER" id="PTHR46082:SF6">
    <property type="entry name" value="AAA+ ATPASE DOMAIN-CONTAINING PROTEIN-RELATED"/>
    <property type="match status" value="1"/>
</dbReference>
<name>A0AAN4PD17_ASPLE</name>
<dbReference type="SUPFAM" id="SSF53167">
    <property type="entry name" value="Purine and uridine phosphorylases"/>
    <property type="match status" value="1"/>
</dbReference>
<proteinExistence type="predicted"/>
<dbReference type="PANTHER" id="PTHR46082">
    <property type="entry name" value="ATP/GTP-BINDING PROTEIN-RELATED"/>
    <property type="match status" value="1"/>
</dbReference>
<evidence type="ECO:0000313" key="2">
    <source>
        <dbReference type="EMBL" id="GAQ04108.1"/>
    </source>
</evidence>
<sequence>MQTSGRRFLPFANTSIESLFANETFVNAFYMGAVRPLEQDLVTGAKWTWDEMKWLKRAKFEGVCKIVAKLQREEWRRLRVTSWSNPTSLAKLSEDLESICSIQKPWQDRQLGALYASRSRVSRDEFEVAIICALPLEANAVLSLFDQFLDDDPSLTYRNPTDPNSYSLGVMGGRNVVLAPQPLMGKPTAASVAAFCACSFRRVKLAHFVGVCGGVPVKKNKEEPLLGDVIISKGVMQYDFGRQFSDGFRRKIDVEHSLGRPN</sequence>
<feature type="domain" description="Nucleoside phosphorylase" evidence="1">
    <location>
        <begin position="128"/>
        <end position="243"/>
    </location>
</feature>
<dbReference type="AlphaFoldDB" id="A0AAN4PD17"/>
<dbReference type="Proteomes" id="UP000051487">
    <property type="component" value="Unassembled WGS sequence"/>
</dbReference>
<dbReference type="InterPro" id="IPR035994">
    <property type="entry name" value="Nucleoside_phosphorylase_sf"/>
</dbReference>
<dbReference type="InterPro" id="IPR053137">
    <property type="entry name" value="NLR-like"/>
</dbReference>
<accession>A0AAN4PD17</accession>
<dbReference type="GO" id="GO:0009116">
    <property type="term" value="P:nucleoside metabolic process"/>
    <property type="evidence" value="ECO:0007669"/>
    <property type="project" value="InterPro"/>
</dbReference>
<dbReference type="Pfam" id="PF01048">
    <property type="entry name" value="PNP_UDP_1"/>
    <property type="match status" value="1"/>
</dbReference>
<gene>
    <name evidence="2" type="ORF">ALT_1429</name>
</gene>